<evidence type="ECO:0000256" key="1">
    <source>
        <dbReference type="SAM" id="Phobius"/>
    </source>
</evidence>
<dbReference type="AlphaFoldDB" id="A0A267M4Q3"/>
<name>A0A267M4Q3_LACJH</name>
<dbReference type="Pfam" id="PF16069">
    <property type="entry name" value="DUF4811"/>
    <property type="match status" value="1"/>
</dbReference>
<evidence type="ECO:0000313" key="2">
    <source>
        <dbReference type="EMBL" id="PAB53775.1"/>
    </source>
</evidence>
<keyword evidence="1" id="KW-0812">Transmembrane</keyword>
<dbReference type="EMBL" id="NIBD01000064">
    <property type="protein sequence ID" value="PAB53775.1"/>
    <property type="molecule type" value="Genomic_DNA"/>
</dbReference>
<keyword evidence="1" id="KW-0472">Membrane</keyword>
<dbReference type="InterPro" id="IPR032083">
    <property type="entry name" value="DUF4811"/>
</dbReference>
<accession>A0A267M4Q3</accession>
<dbReference type="Proteomes" id="UP000216008">
    <property type="component" value="Unassembled WGS sequence"/>
</dbReference>
<protein>
    <submittedName>
        <fullName evidence="2">DUF4811 domain-containing protein</fullName>
    </submittedName>
</protein>
<organism evidence="2 3">
    <name type="scientific">Lactobacillus johnsonii</name>
    <dbReference type="NCBI Taxonomy" id="33959"/>
    <lineage>
        <taxon>Bacteria</taxon>
        <taxon>Bacillati</taxon>
        <taxon>Bacillota</taxon>
        <taxon>Bacilli</taxon>
        <taxon>Lactobacillales</taxon>
        <taxon>Lactobacillaceae</taxon>
        <taxon>Lactobacillus</taxon>
    </lineage>
</organism>
<proteinExistence type="predicted"/>
<gene>
    <name evidence="2" type="ORF">A3Q24_09540</name>
</gene>
<sequence>MIIVILILAAILFIYFNVIPGKGHTIISWLSLIVTSLCILGIVAHDYNHWGMKTETQISKQNLVSSANPNLPLLLYQPLGNGTEKVYLYKTSDEQKKPKAIKLDKVSTEIKHSAAQANLQIETTRYVHRDNFSRIMFEVFSHNNELKQRKYIFTIPSNWKVISTRDMKKLQKQLEEKMQAQKAAALH</sequence>
<evidence type="ECO:0000313" key="3">
    <source>
        <dbReference type="Proteomes" id="UP000216008"/>
    </source>
</evidence>
<reference evidence="2 3" key="1">
    <citation type="submission" date="2017-05" db="EMBL/GenBank/DDBJ databases">
        <title>Lactobacillus johnsonii from commercial turkeys.</title>
        <authorList>
            <person name="Johnson T.J."/>
            <person name="Youmans B."/>
        </authorList>
    </citation>
    <scope>NUCLEOTIDE SEQUENCE [LARGE SCALE GENOMIC DNA]</scope>
    <source>
        <strain evidence="2 3">UMNLJ114</strain>
    </source>
</reference>
<feature type="transmembrane region" description="Helical" evidence="1">
    <location>
        <begin position="26"/>
        <end position="44"/>
    </location>
</feature>
<keyword evidence="1" id="KW-1133">Transmembrane helix</keyword>
<dbReference type="RefSeq" id="WP_095183129.1">
    <property type="nucleotide sequence ID" value="NZ_NIBD01000064.1"/>
</dbReference>
<comment type="caution">
    <text evidence="2">The sequence shown here is derived from an EMBL/GenBank/DDBJ whole genome shotgun (WGS) entry which is preliminary data.</text>
</comment>